<evidence type="ECO:0000256" key="1">
    <source>
        <dbReference type="SAM" id="MobiDB-lite"/>
    </source>
</evidence>
<reference evidence="2" key="2">
    <citation type="journal article" date="2024" name="Plant">
        <title>Genomic evolution and insights into agronomic trait innovations of Sesamum species.</title>
        <authorList>
            <person name="Miao H."/>
            <person name="Wang L."/>
            <person name="Qu L."/>
            <person name="Liu H."/>
            <person name="Sun Y."/>
            <person name="Le M."/>
            <person name="Wang Q."/>
            <person name="Wei S."/>
            <person name="Zheng Y."/>
            <person name="Lin W."/>
            <person name="Duan Y."/>
            <person name="Cao H."/>
            <person name="Xiong S."/>
            <person name="Wang X."/>
            <person name="Wei L."/>
            <person name="Li C."/>
            <person name="Ma Q."/>
            <person name="Ju M."/>
            <person name="Zhao R."/>
            <person name="Li G."/>
            <person name="Mu C."/>
            <person name="Tian Q."/>
            <person name="Mei H."/>
            <person name="Zhang T."/>
            <person name="Gao T."/>
            <person name="Zhang H."/>
        </authorList>
    </citation>
    <scope>NUCLEOTIDE SEQUENCE</scope>
    <source>
        <strain evidence="2">3651</strain>
    </source>
</reference>
<dbReference type="EMBL" id="JACGWO010000009">
    <property type="protein sequence ID" value="KAK4418075.1"/>
    <property type="molecule type" value="Genomic_DNA"/>
</dbReference>
<sequence length="357" mass="39125">MKSRLAASMYPLYADTCRRYTSNAISASSVLNHRQIYSSSRSVHSSAVEDEAFAELGPEISECSTKQIKLVTEKPDHLLKTDPSRRELAGRSPSSVTRPRIKDIVANIRASPTSNSKLGGHSHASTVTDDTKKISDIERPESVSVKNISSGVGLSELVEAMSVFGKVSGASFVTTSNGLRCCKIEFEDVGSSRRAISVGKIAVGSQVFPVHACDAVDVVAIRIENINNETSDYTIHSRCKSVGEFAGLARRSKDVVDAFFNVRNDTIHLDILQRLNSSVIDLNRWSAHLLTEKSKSSEVSAHEEARHELGLQLFDCFAKLRREFSMKKVHLEDLEILNASIMHLQSQPPAPDLSGSK</sequence>
<feature type="region of interest" description="Disordered" evidence="1">
    <location>
        <begin position="112"/>
        <end position="131"/>
    </location>
</feature>
<dbReference type="InterPro" id="IPR035979">
    <property type="entry name" value="RBD_domain_sf"/>
</dbReference>
<evidence type="ECO:0000313" key="2">
    <source>
        <dbReference type="EMBL" id="KAK4418075.1"/>
    </source>
</evidence>
<feature type="compositionally biased region" description="Polar residues" evidence="1">
    <location>
        <begin position="112"/>
        <end position="128"/>
    </location>
</feature>
<evidence type="ECO:0008006" key="4">
    <source>
        <dbReference type="Google" id="ProtNLM"/>
    </source>
</evidence>
<keyword evidence="3" id="KW-1185">Reference proteome</keyword>
<name>A0AAE1XUB2_9LAMI</name>
<dbReference type="SUPFAM" id="SSF54928">
    <property type="entry name" value="RNA-binding domain, RBD"/>
    <property type="match status" value="1"/>
</dbReference>
<gene>
    <name evidence="2" type="ORF">Salat_2220200</name>
</gene>
<dbReference type="GO" id="GO:0003676">
    <property type="term" value="F:nucleic acid binding"/>
    <property type="evidence" value="ECO:0007669"/>
    <property type="project" value="InterPro"/>
</dbReference>
<evidence type="ECO:0000313" key="3">
    <source>
        <dbReference type="Proteomes" id="UP001293254"/>
    </source>
</evidence>
<dbReference type="Proteomes" id="UP001293254">
    <property type="component" value="Unassembled WGS sequence"/>
</dbReference>
<dbReference type="AlphaFoldDB" id="A0AAE1XUB2"/>
<reference evidence="2" key="1">
    <citation type="submission" date="2020-06" db="EMBL/GenBank/DDBJ databases">
        <authorList>
            <person name="Li T."/>
            <person name="Hu X."/>
            <person name="Zhang T."/>
            <person name="Song X."/>
            <person name="Zhang H."/>
            <person name="Dai N."/>
            <person name="Sheng W."/>
            <person name="Hou X."/>
            <person name="Wei L."/>
        </authorList>
    </citation>
    <scope>NUCLEOTIDE SEQUENCE</scope>
    <source>
        <strain evidence="2">3651</strain>
        <tissue evidence="2">Leaf</tissue>
    </source>
</reference>
<comment type="caution">
    <text evidence="2">The sequence shown here is derived from an EMBL/GenBank/DDBJ whole genome shotgun (WGS) entry which is preliminary data.</text>
</comment>
<dbReference type="CDD" id="cd00590">
    <property type="entry name" value="RRM_SF"/>
    <property type="match status" value="1"/>
</dbReference>
<proteinExistence type="predicted"/>
<protein>
    <recommendedName>
        <fullName evidence="4">RRM domain-containing protein</fullName>
    </recommendedName>
</protein>
<organism evidence="2 3">
    <name type="scientific">Sesamum alatum</name>
    <dbReference type="NCBI Taxonomy" id="300844"/>
    <lineage>
        <taxon>Eukaryota</taxon>
        <taxon>Viridiplantae</taxon>
        <taxon>Streptophyta</taxon>
        <taxon>Embryophyta</taxon>
        <taxon>Tracheophyta</taxon>
        <taxon>Spermatophyta</taxon>
        <taxon>Magnoliopsida</taxon>
        <taxon>eudicotyledons</taxon>
        <taxon>Gunneridae</taxon>
        <taxon>Pentapetalae</taxon>
        <taxon>asterids</taxon>
        <taxon>lamiids</taxon>
        <taxon>Lamiales</taxon>
        <taxon>Pedaliaceae</taxon>
        <taxon>Sesamum</taxon>
    </lineage>
</organism>
<accession>A0AAE1XUB2</accession>